<comment type="caution">
    <text evidence="2">The sequence shown here is derived from an EMBL/GenBank/DDBJ whole genome shotgun (WGS) entry which is preliminary data.</text>
</comment>
<dbReference type="InterPro" id="IPR029033">
    <property type="entry name" value="His_PPase_superfam"/>
</dbReference>
<dbReference type="Proteomes" id="UP001597068">
    <property type="component" value="Unassembled WGS sequence"/>
</dbReference>
<dbReference type="EMBL" id="JBHTIL010000004">
    <property type="protein sequence ID" value="MFD0927268.1"/>
    <property type="molecule type" value="Genomic_DNA"/>
</dbReference>
<organism evidence="2 3">
    <name type="scientific">Williamsia deligens</name>
    <dbReference type="NCBI Taxonomy" id="321325"/>
    <lineage>
        <taxon>Bacteria</taxon>
        <taxon>Bacillati</taxon>
        <taxon>Actinomycetota</taxon>
        <taxon>Actinomycetes</taxon>
        <taxon>Mycobacteriales</taxon>
        <taxon>Nocardiaceae</taxon>
        <taxon>Williamsia</taxon>
    </lineage>
</organism>
<dbReference type="Pfam" id="PF00300">
    <property type="entry name" value="His_Phos_1"/>
    <property type="match status" value="1"/>
</dbReference>
<dbReference type="Gene3D" id="3.40.50.1240">
    <property type="entry name" value="Phosphoglycerate mutase-like"/>
    <property type="match status" value="1"/>
</dbReference>
<feature type="region of interest" description="Disordered" evidence="1">
    <location>
        <begin position="1"/>
        <end position="28"/>
    </location>
</feature>
<evidence type="ECO:0000313" key="2">
    <source>
        <dbReference type="EMBL" id="MFD0927268.1"/>
    </source>
</evidence>
<gene>
    <name evidence="2" type="ORF">ACFQ04_16130</name>
</gene>
<name>A0ABW3GAR0_9NOCA</name>
<reference evidence="3" key="1">
    <citation type="journal article" date="2019" name="Int. J. Syst. Evol. Microbiol.">
        <title>The Global Catalogue of Microorganisms (GCM) 10K type strain sequencing project: providing services to taxonomists for standard genome sequencing and annotation.</title>
        <authorList>
            <consortium name="The Broad Institute Genomics Platform"/>
            <consortium name="The Broad Institute Genome Sequencing Center for Infectious Disease"/>
            <person name="Wu L."/>
            <person name="Ma J."/>
        </authorList>
    </citation>
    <scope>NUCLEOTIDE SEQUENCE [LARGE SCALE GENOMIC DNA]</scope>
    <source>
        <strain evidence="3">CCUG 50873</strain>
    </source>
</reference>
<proteinExistence type="predicted"/>
<accession>A0ABW3GAR0</accession>
<dbReference type="InterPro" id="IPR013078">
    <property type="entry name" value="His_Pase_superF_clade-1"/>
</dbReference>
<evidence type="ECO:0000313" key="3">
    <source>
        <dbReference type="Proteomes" id="UP001597068"/>
    </source>
</evidence>
<dbReference type="SUPFAM" id="SSF53254">
    <property type="entry name" value="Phosphoglycerate mutase-like"/>
    <property type="match status" value="1"/>
</dbReference>
<dbReference type="RefSeq" id="WP_301283991.1">
    <property type="nucleotide sequence ID" value="NZ_BAAAMO010000005.1"/>
</dbReference>
<evidence type="ECO:0000256" key="1">
    <source>
        <dbReference type="SAM" id="MobiDB-lite"/>
    </source>
</evidence>
<sequence>MTLVAAGRTGPNRDLRFGGEGSPLDSRGRRDVTALDCRFADAVAGPERSVVETAATLAERVVVVDSLRSIDLGSWTGRRPEEIDISDLGAWFADPRATPHGGESVVDFLGRIRSALRTLAGGPVVVVAAKPVVQAAVVAHRGLGAADFLGVDITPATTWAVDISIDG</sequence>
<keyword evidence="3" id="KW-1185">Reference proteome</keyword>
<protein>
    <submittedName>
        <fullName evidence="2">Histidine phosphatase family protein</fullName>
    </submittedName>
</protein>